<organism evidence="3 4">
    <name type="scientific">Phrynosoma platyrhinos</name>
    <name type="common">Desert horned lizard</name>
    <dbReference type="NCBI Taxonomy" id="52577"/>
    <lineage>
        <taxon>Eukaryota</taxon>
        <taxon>Metazoa</taxon>
        <taxon>Chordata</taxon>
        <taxon>Craniata</taxon>
        <taxon>Vertebrata</taxon>
        <taxon>Euteleostomi</taxon>
        <taxon>Lepidosauria</taxon>
        <taxon>Squamata</taxon>
        <taxon>Bifurcata</taxon>
        <taxon>Unidentata</taxon>
        <taxon>Episquamata</taxon>
        <taxon>Toxicofera</taxon>
        <taxon>Iguania</taxon>
        <taxon>Phrynosomatidae</taxon>
        <taxon>Phrynosomatinae</taxon>
        <taxon>Phrynosoma</taxon>
    </lineage>
</organism>
<dbReference type="EMBL" id="JAIPUX010000439">
    <property type="protein sequence ID" value="KAH0630556.1"/>
    <property type="molecule type" value="Genomic_DNA"/>
</dbReference>
<gene>
    <name evidence="3" type="ORF">JD844_013730</name>
</gene>
<dbReference type="Proteomes" id="UP000826234">
    <property type="component" value="Unassembled WGS sequence"/>
</dbReference>
<dbReference type="PANTHER" id="PTHR45935:SF15">
    <property type="entry name" value="SCAN BOX DOMAIN-CONTAINING PROTEIN"/>
    <property type="match status" value="1"/>
</dbReference>
<dbReference type="InterPro" id="IPR038269">
    <property type="entry name" value="SCAN_sf"/>
</dbReference>
<comment type="caution">
    <text evidence="3">The sequence shown here is derived from an EMBL/GenBank/DDBJ whole genome shotgun (WGS) entry which is preliminary data.</text>
</comment>
<dbReference type="Pfam" id="PF02023">
    <property type="entry name" value="SCAN"/>
    <property type="match status" value="1"/>
</dbReference>
<evidence type="ECO:0000259" key="2">
    <source>
        <dbReference type="PROSITE" id="PS50804"/>
    </source>
</evidence>
<sequence>METLRKHFRQFRYQAVEDPRRIYGQLQELCHQWLKPERRSKEQILELLVLEQFLAILPQDLQNQIRSWDPETGTETVSMEEVPMNPTKAEGTPQREIYTEAKEKVEDLCLLGGFVIPKPEAVSQMEQGEMVFIRDSEECEAFPSNMSGEETAVFAEVGVTEQFTPGKGEMMKKPLRSRRMVSKKVQSLRKYTACPWKYLKGRLLWLLRFTNKDVTLMDHGGRSRWRGGTKPQKWP</sequence>
<dbReference type="SUPFAM" id="SSF47353">
    <property type="entry name" value="Retrovirus capsid dimerization domain-like"/>
    <property type="match status" value="1"/>
</dbReference>
<accession>A0ABQ7TLZ3</accession>
<protein>
    <recommendedName>
        <fullName evidence="2">SCAN box domain-containing protein</fullName>
    </recommendedName>
</protein>
<dbReference type="PANTHER" id="PTHR45935">
    <property type="entry name" value="PROTEIN ZBED8-RELATED"/>
    <property type="match status" value="1"/>
</dbReference>
<dbReference type="PROSITE" id="PS50804">
    <property type="entry name" value="SCAN_BOX"/>
    <property type="match status" value="1"/>
</dbReference>
<evidence type="ECO:0000313" key="3">
    <source>
        <dbReference type="EMBL" id="KAH0630556.1"/>
    </source>
</evidence>
<name>A0ABQ7TLZ3_PHRPL</name>
<dbReference type="SMART" id="SM00431">
    <property type="entry name" value="SCAN"/>
    <property type="match status" value="1"/>
</dbReference>
<keyword evidence="4" id="KW-1185">Reference proteome</keyword>
<keyword evidence="1" id="KW-0539">Nucleus</keyword>
<dbReference type="InterPro" id="IPR050916">
    <property type="entry name" value="SCAN-C2H2_zinc_finger"/>
</dbReference>
<evidence type="ECO:0000256" key="1">
    <source>
        <dbReference type="ARBA" id="ARBA00023242"/>
    </source>
</evidence>
<reference evidence="3 4" key="1">
    <citation type="journal article" date="2022" name="Gigascience">
        <title>A chromosome-level genome assembly and annotation of the desert horned lizard, Phrynosoma platyrhinos, provides insight into chromosomal rearrangements among reptiles.</title>
        <authorList>
            <person name="Koochekian N."/>
            <person name="Ascanio A."/>
            <person name="Farleigh K."/>
            <person name="Card D.C."/>
            <person name="Schield D.R."/>
            <person name="Castoe T.A."/>
            <person name="Jezkova T."/>
        </authorList>
    </citation>
    <scope>NUCLEOTIDE SEQUENCE [LARGE SCALE GENOMIC DNA]</scope>
    <source>
        <strain evidence="3">NK-2021</strain>
    </source>
</reference>
<feature type="domain" description="SCAN box" evidence="2">
    <location>
        <begin position="5"/>
        <end position="81"/>
    </location>
</feature>
<dbReference type="CDD" id="cd07936">
    <property type="entry name" value="SCAN"/>
    <property type="match status" value="1"/>
</dbReference>
<dbReference type="Gene3D" id="1.10.4020.10">
    <property type="entry name" value="DNA breaking-rejoining enzymes"/>
    <property type="match status" value="1"/>
</dbReference>
<proteinExistence type="predicted"/>
<dbReference type="InterPro" id="IPR003309">
    <property type="entry name" value="SCAN_dom"/>
</dbReference>
<evidence type="ECO:0000313" key="4">
    <source>
        <dbReference type="Proteomes" id="UP000826234"/>
    </source>
</evidence>